<evidence type="ECO:0000259" key="6">
    <source>
        <dbReference type="PROSITE" id="PS50860"/>
    </source>
</evidence>
<comment type="cofactor">
    <cofactor evidence="1">
        <name>Zn(2+)</name>
        <dbReference type="ChEBI" id="CHEBI:29105"/>
    </cofactor>
</comment>
<dbReference type="SUPFAM" id="SSF55186">
    <property type="entry name" value="ThrRS/AlaRS common domain"/>
    <property type="match status" value="1"/>
</dbReference>
<keyword evidence="4" id="KW-0479">Metal-binding</keyword>
<dbReference type="GO" id="GO:0004813">
    <property type="term" value="F:alanine-tRNA ligase activity"/>
    <property type="evidence" value="ECO:0007669"/>
    <property type="project" value="InterPro"/>
</dbReference>
<evidence type="ECO:0000256" key="2">
    <source>
        <dbReference type="ARBA" id="ARBA00004496"/>
    </source>
</evidence>
<evidence type="ECO:0000256" key="4">
    <source>
        <dbReference type="ARBA" id="ARBA00022723"/>
    </source>
</evidence>
<feature type="domain" description="Alanyl-transfer RNA synthetases family profile" evidence="6">
    <location>
        <begin position="1"/>
        <end position="243"/>
    </location>
</feature>
<dbReference type="InterPro" id="IPR018164">
    <property type="entry name" value="Ala-tRNA-synth_IIc_N"/>
</dbReference>
<dbReference type="Gene3D" id="3.30.980.10">
    <property type="entry name" value="Threonyl-trna Synthetase, Chain A, domain 2"/>
    <property type="match status" value="1"/>
</dbReference>
<dbReference type="InterPro" id="IPR018163">
    <property type="entry name" value="Thr/Ala-tRNA-synth_IIc_edit"/>
</dbReference>
<dbReference type="SUPFAM" id="SSF50447">
    <property type="entry name" value="Translation proteins"/>
    <property type="match status" value="1"/>
</dbReference>
<dbReference type="SMART" id="SM00863">
    <property type="entry name" value="tRNA_SAD"/>
    <property type="match status" value="1"/>
</dbReference>
<evidence type="ECO:0000256" key="1">
    <source>
        <dbReference type="ARBA" id="ARBA00001947"/>
    </source>
</evidence>
<reference evidence="8" key="1">
    <citation type="journal article" date="2020" name="mSystems">
        <title>Genome- and Community-Level Interaction Insights into Carbon Utilization and Element Cycling Functions of Hydrothermarchaeota in Hydrothermal Sediment.</title>
        <authorList>
            <person name="Zhou Z."/>
            <person name="Liu Y."/>
            <person name="Xu W."/>
            <person name="Pan J."/>
            <person name="Luo Z.H."/>
            <person name="Li M."/>
        </authorList>
    </citation>
    <scope>NUCLEOTIDE SEQUENCE [LARGE SCALE GENOMIC DNA]</scope>
    <source>
        <strain evidence="8">SpSt-637</strain>
        <strain evidence="7">SpSt-667</strain>
    </source>
</reference>
<evidence type="ECO:0000313" key="8">
    <source>
        <dbReference type="EMBL" id="HGQ65074.1"/>
    </source>
</evidence>
<protein>
    <submittedName>
        <fullName evidence="8">Alanyl-tRNA editing protein</fullName>
    </submittedName>
</protein>
<proteinExistence type="predicted"/>
<evidence type="ECO:0000256" key="5">
    <source>
        <dbReference type="ARBA" id="ARBA00022833"/>
    </source>
</evidence>
<dbReference type="NCBIfam" id="NF040865">
    <property type="entry name" value="a_tRNA_ed_AlaXM"/>
    <property type="match status" value="1"/>
</dbReference>
<dbReference type="EMBL" id="DTCK01000048">
    <property type="protein sequence ID" value="HGQ36774.1"/>
    <property type="molecule type" value="Genomic_DNA"/>
</dbReference>
<dbReference type="PANTHER" id="PTHR43462">
    <property type="entry name" value="ALANYL-TRNA EDITING PROTEIN"/>
    <property type="match status" value="1"/>
</dbReference>
<comment type="subcellular location">
    <subcellularLocation>
        <location evidence="2">Cytoplasm</location>
    </subcellularLocation>
</comment>
<keyword evidence="5" id="KW-0862">Zinc</keyword>
<dbReference type="Pfam" id="PF01411">
    <property type="entry name" value="tRNA-synt_2c"/>
    <property type="match status" value="1"/>
</dbReference>
<name>A0A7C4JKE2_9CREN</name>
<evidence type="ECO:0000256" key="3">
    <source>
        <dbReference type="ARBA" id="ARBA00022490"/>
    </source>
</evidence>
<dbReference type="Pfam" id="PF07973">
    <property type="entry name" value="tRNA_SAD"/>
    <property type="match status" value="1"/>
</dbReference>
<dbReference type="EMBL" id="DTBD01000069">
    <property type="protein sequence ID" value="HGQ65074.1"/>
    <property type="molecule type" value="Genomic_DNA"/>
</dbReference>
<comment type="caution">
    <text evidence="8">The sequence shown here is derived from an EMBL/GenBank/DDBJ whole genome shotgun (WGS) entry which is preliminary data.</text>
</comment>
<gene>
    <name evidence="8" type="ORF">ENU08_07515</name>
    <name evidence="7" type="ORF">ENU41_08910</name>
</gene>
<dbReference type="GO" id="GO:0006419">
    <property type="term" value="P:alanyl-tRNA aminoacylation"/>
    <property type="evidence" value="ECO:0007669"/>
    <property type="project" value="InterPro"/>
</dbReference>
<dbReference type="GO" id="GO:0003676">
    <property type="term" value="F:nucleic acid binding"/>
    <property type="evidence" value="ECO:0007669"/>
    <property type="project" value="InterPro"/>
</dbReference>
<dbReference type="GO" id="GO:0002161">
    <property type="term" value="F:aminoacyl-tRNA deacylase activity"/>
    <property type="evidence" value="ECO:0007669"/>
    <property type="project" value="UniProtKB-ARBA"/>
</dbReference>
<dbReference type="GO" id="GO:0005524">
    <property type="term" value="F:ATP binding"/>
    <property type="evidence" value="ECO:0007669"/>
    <property type="project" value="InterPro"/>
</dbReference>
<dbReference type="InterPro" id="IPR053424">
    <property type="entry name" value="Alanyl-tRNA_Edit-Domain"/>
</dbReference>
<dbReference type="PROSITE" id="PS50860">
    <property type="entry name" value="AA_TRNA_LIGASE_II_ALA"/>
    <property type="match status" value="1"/>
</dbReference>
<dbReference type="InterPro" id="IPR012947">
    <property type="entry name" value="tRNA_SAD"/>
</dbReference>
<keyword evidence="3" id="KW-0963">Cytoplasm</keyword>
<dbReference type="AlphaFoldDB" id="A0A7C4JKE2"/>
<sequence>MSTQETELLYQIDSYLREFEAEVVDIVDNGIVLNKTAFLPRSGGLVNDIGYIVVNDKQLNILNVYIDKEKNVVVHVVEDLIEDVRVGSTVKGVINWDRRYKLMRLHTAAHMISAIMYRDYNALITGGNIEPDYAYDDYGLEVFDKKIFEDAIAKANEIVKQGLGVKIYWLKRDEALKIPGIVKLAERMPPEVNMLRVVEIPGIDIQADGGPHVRNTKEIGEIVFIKAENKGKKRKRLYYTVKP</sequence>
<dbReference type="InterPro" id="IPR051335">
    <property type="entry name" value="Alanyl-tRNA_Editing_Enzymes"/>
</dbReference>
<dbReference type="InterPro" id="IPR018165">
    <property type="entry name" value="Ala-tRNA-synth_IIc_core"/>
</dbReference>
<dbReference type="GO" id="GO:0046872">
    <property type="term" value="F:metal ion binding"/>
    <property type="evidence" value="ECO:0007669"/>
    <property type="project" value="UniProtKB-KW"/>
</dbReference>
<evidence type="ECO:0000313" key="7">
    <source>
        <dbReference type="EMBL" id="HGQ36774.1"/>
    </source>
</evidence>
<accession>A0A7C4JKE2</accession>
<organism evidence="8">
    <name type="scientific">Ignisphaera aggregans</name>
    <dbReference type="NCBI Taxonomy" id="334771"/>
    <lineage>
        <taxon>Archaea</taxon>
        <taxon>Thermoproteota</taxon>
        <taxon>Thermoprotei</taxon>
        <taxon>Desulfurococcales</taxon>
        <taxon>Desulfurococcaceae</taxon>
        <taxon>Ignisphaera</taxon>
    </lineage>
</organism>
<dbReference type="InterPro" id="IPR009000">
    <property type="entry name" value="Transl_B-barrel_sf"/>
</dbReference>
<dbReference type="GO" id="GO:0005737">
    <property type="term" value="C:cytoplasm"/>
    <property type="evidence" value="ECO:0007669"/>
    <property type="project" value="UniProtKB-SubCell"/>
</dbReference>
<dbReference type="Gene3D" id="2.40.30.130">
    <property type="match status" value="1"/>
</dbReference>
<dbReference type="PANTHER" id="PTHR43462:SF1">
    <property type="entry name" value="ALANYL-TRNA EDITING PROTEIN AARSD1"/>
    <property type="match status" value="1"/>
</dbReference>